<dbReference type="GO" id="GO:0030246">
    <property type="term" value="F:carbohydrate binding"/>
    <property type="evidence" value="ECO:0007669"/>
    <property type="project" value="UniProtKB-ARBA"/>
</dbReference>
<dbReference type="Pfam" id="PF13407">
    <property type="entry name" value="Peripla_BP_4"/>
    <property type="match status" value="1"/>
</dbReference>
<dbReference type="PANTHER" id="PTHR46847">
    <property type="entry name" value="D-ALLOSE-BINDING PERIPLASMIC PROTEIN-RELATED"/>
    <property type="match status" value="1"/>
</dbReference>
<accession>A0A1I0CDZ1</accession>
<evidence type="ECO:0000256" key="2">
    <source>
        <dbReference type="ARBA" id="ARBA00007639"/>
    </source>
</evidence>
<dbReference type="InterPro" id="IPR025997">
    <property type="entry name" value="SBP_2_dom"/>
</dbReference>
<dbReference type="EMBL" id="FOIJ01000002">
    <property type="protein sequence ID" value="SET17787.1"/>
    <property type="molecule type" value="Genomic_DNA"/>
</dbReference>
<dbReference type="GO" id="GO:0030313">
    <property type="term" value="C:cell envelope"/>
    <property type="evidence" value="ECO:0007669"/>
    <property type="project" value="UniProtKB-SubCell"/>
</dbReference>
<comment type="subcellular location">
    <subcellularLocation>
        <location evidence="1">Cell envelope</location>
    </subcellularLocation>
</comment>
<comment type="similarity">
    <text evidence="2">Belongs to the bacterial solute-binding protein 2 family.</text>
</comment>
<organism evidence="6 7">
    <name type="scientific">Stigmatella erecta</name>
    <dbReference type="NCBI Taxonomy" id="83460"/>
    <lineage>
        <taxon>Bacteria</taxon>
        <taxon>Pseudomonadati</taxon>
        <taxon>Myxococcota</taxon>
        <taxon>Myxococcia</taxon>
        <taxon>Myxococcales</taxon>
        <taxon>Cystobacterineae</taxon>
        <taxon>Archangiaceae</taxon>
        <taxon>Stigmatella</taxon>
    </lineage>
</organism>
<evidence type="ECO:0000313" key="7">
    <source>
        <dbReference type="Proteomes" id="UP000199181"/>
    </source>
</evidence>
<dbReference type="RefSeq" id="WP_093516126.1">
    <property type="nucleotide sequence ID" value="NZ_FOIJ01000002.1"/>
</dbReference>
<evidence type="ECO:0000256" key="1">
    <source>
        <dbReference type="ARBA" id="ARBA00004196"/>
    </source>
</evidence>
<sequence>MPFLRWLCILAWIPALVACSDSQRPTVPEVVASVSPQARGEPDPAPDARKIALVMKTLTNPFFIEMEKGARRAQKELGIELLVKTASQETSIEQQIQIIEDLIRMKFDAIVIAPGDSLRLVPVLKTAQEAGIQIINIDNRLDAEAMKGLGMAPVPFISVDNEKAAYASAAFIARQVHKPAKAALLEGIRSADNARQRKLGAERAFKENPLIQIVARETANWKIDEGRDVAKRIFSAHPDIRLLFCANDMMALGALQYLQEAGRDGVLVAAYDALDEAQRAIRAGRLQVTVNQQAAEQGYQGILLAHRALQGGKVPEVVLVEARLVTLESLK</sequence>
<evidence type="ECO:0000256" key="4">
    <source>
        <dbReference type="SAM" id="SignalP"/>
    </source>
</evidence>
<dbReference type="AlphaFoldDB" id="A0A1I0CDZ1"/>
<dbReference type="Proteomes" id="UP000199181">
    <property type="component" value="Unassembled WGS sequence"/>
</dbReference>
<keyword evidence="3 4" id="KW-0732">Signal</keyword>
<dbReference type="Gene3D" id="3.40.50.2300">
    <property type="match status" value="2"/>
</dbReference>
<feature type="domain" description="Periplasmic binding protein" evidence="5">
    <location>
        <begin position="51"/>
        <end position="312"/>
    </location>
</feature>
<reference evidence="7" key="1">
    <citation type="submission" date="2016-10" db="EMBL/GenBank/DDBJ databases">
        <authorList>
            <person name="Varghese N."/>
            <person name="Submissions S."/>
        </authorList>
    </citation>
    <scope>NUCLEOTIDE SEQUENCE [LARGE SCALE GENOMIC DNA]</scope>
    <source>
        <strain evidence="7">DSM 16858</strain>
    </source>
</reference>
<evidence type="ECO:0000259" key="5">
    <source>
        <dbReference type="Pfam" id="PF13407"/>
    </source>
</evidence>
<dbReference type="InterPro" id="IPR028082">
    <property type="entry name" value="Peripla_BP_I"/>
</dbReference>
<keyword evidence="7" id="KW-1185">Reference proteome</keyword>
<dbReference type="SUPFAM" id="SSF53822">
    <property type="entry name" value="Periplasmic binding protein-like I"/>
    <property type="match status" value="1"/>
</dbReference>
<name>A0A1I0CDZ1_9BACT</name>
<evidence type="ECO:0000256" key="3">
    <source>
        <dbReference type="ARBA" id="ARBA00022729"/>
    </source>
</evidence>
<dbReference type="PROSITE" id="PS51257">
    <property type="entry name" value="PROKAR_LIPOPROTEIN"/>
    <property type="match status" value="1"/>
</dbReference>
<dbReference type="PANTHER" id="PTHR46847:SF1">
    <property type="entry name" value="D-ALLOSE-BINDING PERIPLASMIC PROTEIN-RELATED"/>
    <property type="match status" value="1"/>
</dbReference>
<feature type="signal peptide" evidence="4">
    <location>
        <begin position="1"/>
        <end position="17"/>
    </location>
</feature>
<proteinExistence type="inferred from homology"/>
<gene>
    <name evidence="6" type="ORF">SAMN05443639_10281</name>
</gene>
<protein>
    <submittedName>
        <fullName evidence="6">Monosaccharide ABC transporter substrate-binding protein, CUT2 family</fullName>
    </submittedName>
</protein>
<evidence type="ECO:0000313" key="6">
    <source>
        <dbReference type="EMBL" id="SET17787.1"/>
    </source>
</evidence>
<feature type="chain" id="PRO_5011486450" evidence="4">
    <location>
        <begin position="18"/>
        <end position="331"/>
    </location>
</feature>